<feature type="domain" description="Helicase C-terminal" evidence="14">
    <location>
        <begin position="447"/>
        <end position="668"/>
    </location>
</feature>
<dbReference type="FunFam" id="3.40.50.300:FF:000489">
    <property type="entry name" value="Primosome assembly protein PriA"/>
    <property type="match status" value="1"/>
</dbReference>
<dbReference type="HOGENOM" id="CLU_013353_4_1_0"/>
<evidence type="ECO:0000256" key="3">
    <source>
        <dbReference type="ARBA" id="ARBA00022723"/>
    </source>
</evidence>
<dbReference type="Pfam" id="PF00270">
    <property type="entry name" value="DEAD"/>
    <property type="match status" value="1"/>
</dbReference>
<dbReference type="KEGG" id="dtn:DTL3_1689"/>
<feature type="binding site" evidence="12">
    <location>
        <position position="507"/>
    </location>
    <ligand>
        <name>Zn(2+)</name>
        <dbReference type="ChEBI" id="CHEBI:29105"/>
        <label>2</label>
    </ligand>
</feature>
<dbReference type="InterPro" id="IPR040498">
    <property type="entry name" value="PriA_CRR"/>
</dbReference>
<keyword evidence="9 12" id="KW-0238">DNA-binding</keyword>
<dbReference type="SMART" id="SM00490">
    <property type="entry name" value="HELICc"/>
    <property type="match status" value="1"/>
</dbReference>
<evidence type="ECO:0000256" key="8">
    <source>
        <dbReference type="ARBA" id="ARBA00022840"/>
    </source>
</evidence>
<dbReference type="Proteomes" id="UP000032809">
    <property type="component" value="Chromosome I"/>
</dbReference>
<dbReference type="InterPro" id="IPR001650">
    <property type="entry name" value="Helicase_C-like"/>
</dbReference>
<dbReference type="Pfam" id="PF18074">
    <property type="entry name" value="PriA_C"/>
    <property type="match status" value="1"/>
</dbReference>
<dbReference type="GO" id="GO:0006310">
    <property type="term" value="P:DNA recombination"/>
    <property type="evidence" value="ECO:0007669"/>
    <property type="project" value="InterPro"/>
</dbReference>
<reference evidence="16" key="1">
    <citation type="submission" date="2014-11" db="EMBL/GenBank/DDBJ databases">
        <authorList>
            <person name="Wibberg D."/>
        </authorList>
    </citation>
    <scope>NUCLEOTIDE SEQUENCE [LARGE SCALE GENOMIC DNA]</scope>
    <source>
        <strain evidence="16">L3</strain>
    </source>
</reference>
<dbReference type="GO" id="GO:0005524">
    <property type="term" value="F:ATP binding"/>
    <property type="evidence" value="ECO:0007669"/>
    <property type="project" value="UniProtKB-UniRule"/>
</dbReference>
<evidence type="ECO:0000256" key="4">
    <source>
        <dbReference type="ARBA" id="ARBA00022741"/>
    </source>
</evidence>
<dbReference type="NCBIfam" id="TIGR00595">
    <property type="entry name" value="priA"/>
    <property type="match status" value="1"/>
</dbReference>
<organism evidence="15 16">
    <name type="scientific">Defluviitoga tunisiensis</name>
    <dbReference type="NCBI Taxonomy" id="1006576"/>
    <lineage>
        <taxon>Bacteria</taxon>
        <taxon>Thermotogati</taxon>
        <taxon>Thermotogota</taxon>
        <taxon>Thermotogae</taxon>
        <taxon>Petrotogales</taxon>
        <taxon>Petrotogaceae</taxon>
        <taxon>Defluviitoga</taxon>
    </lineage>
</organism>
<dbReference type="PROSITE" id="PS51192">
    <property type="entry name" value="HELICASE_ATP_BIND_1"/>
    <property type="match status" value="1"/>
</dbReference>
<feature type="binding site" evidence="12">
    <location>
        <position position="480"/>
    </location>
    <ligand>
        <name>Zn(2+)</name>
        <dbReference type="ChEBI" id="CHEBI:29105"/>
        <label>1</label>
    </ligand>
</feature>
<dbReference type="PATRIC" id="fig|1006576.9.peg.1686"/>
<dbReference type="GO" id="GO:0006270">
    <property type="term" value="P:DNA replication initiation"/>
    <property type="evidence" value="ECO:0007669"/>
    <property type="project" value="TreeGrafter"/>
</dbReference>
<evidence type="ECO:0000256" key="10">
    <source>
        <dbReference type="ARBA" id="ARBA00023235"/>
    </source>
</evidence>
<feature type="binding site" evidence="12">
    <location>
        <position position="477"/>
    </location>
    <ligand>
        <name>Zn(2+)</name>
        <dbReference type="ChEBI" id="CHEBI:29105"/>
        <label>1</label>
    </ligand>
</feature>
<comment type="cofactor">
    <cofactor evidence="12">
        <name>Zn(2+)</name>
        <dbReference type="ChEBI" id="CHEBI:29105"/>
    </cofactor>
    <text evidence="12">Binds 2 zinc ions per subunit.</text>
</comment>
<dbReference type="GO" id="GO:0003677">
    <property type="term" value="F:DNA binding"/>
    <property type="evidence" value="ECO:0007669"/>
    <property type="project" value="UniProtKB-UniRule"/>
</dbReference>
<dbReference type="GO" id="GO:0006302">
    <property type="term" value="P:double-strand break repair"/>
    <property type="evidence" value="ECO:0007669"/>
    <property type="project" value="InterPro"/>
</dbReference>
<name>A0A0C7NT80_DEFTU</name>
<keyword evidence="16" id="KW-1185">Reference proteome</keyword>
<dbReference type="InterPro" id="IPR027417">
    <property type="entry name" value="P-loop_NTPase"/>
</dbReference>
<dbReference type="EC" id="5.6.2.4" evidence="12"/>
<evidence type="ECO:0000256" key="12">
    <source>
        <dbReference type="HAMAP-Rule" id="MF_00983"/>
    </source>
</evidence>
<dbReference type="SMART" id="SM00487">
    <property type="entry name" value="DEXDc"/>
    <property type="match status" value="1"/>
</dbReference>
<dbReference type="Gene3D" id="3.40.1440.60">
    <property type="entry name" value="PriA, 3(prime) DNA-binding domain"/>
    <property type="match status" value="1"/>
</dbReference>
<dbReference type="InterPro" id="IPR041222">
    <property type="entry name" value="PriA_3primeBD"/>
</dbReference>
<evidence type="ECO:0000256" key="9">
    <source>
        <dbReference type="ARBA" id="ARBA00023125"/>
    </source>
</evidence>
<dbReference type="GO" id="GO:0016887">
    <property type="term" value="F:ATP hydrolysis activity"/>
    <property type="evidence" value="ECO:0007669"/>
    <property type="project" value="RHEA"/>
</dbReference>
<dbReference type="GO" id="GO:1990077">
    <property type="term" value="C:primosome complex"/>
    <property type="evidence" value="ECO:0007669"/>
    <property type="project" value="UniProtKB-UniRule"/>
</dbReference>
<dbReference type="PANTHER" id="PTHR30580:SF0">
    <property type="entry name" value="PRIMOSOMAL PROTEIN N"/>
    <property type="match status" value="1"/>
</dbReference>
<sequence>MYYYDVVPLGQRLFKPYTYKYEQKLEVGQRVVIDLRGKFVQGLVYRESNTPEILKIKDIEFPLDEKSYLNNSHIKLLERVCNYFLAPMGEIAKLFFPPASSDVYKLKIVPLNELAPFEKPIFYKDFLSLYKDNSTANKKLKELLSTNVVKLDLHKRSIRENKDYFVSLSMDLSEIWNFNLSKGARNVINYLSINGETLESELYEKGIINRGTTVLKTLHKKGIINITEDFLINSDEEKVDLTDEQKTAVDFIRTHDDKPHLLYGVTGSGKTEVFFEVGESVLEKGGKLLILVPEISLTSEIMSRLKKRFSKYKAAFYHSSLTSSERVDTWYKAVEGEIDIVIGTRSAVWIPIKDLKMIIIDEEHDQSFYQIENVTYDAIEVALFRKELENIQLILSSATPRVVDIKKAKDDEMYLETISSRYFSEMPDVEIIDMKKEEKYNWIFSKKVISSIKNVVAKNKKVIVFTPTRGYANYIVCSECGYIFKCENCDVSLTFHKKERKLVCHYCGNEQPLSNFCPRCGGFKLQSRGYGTERVLTELTKLFPSEPIVRVDRTVIKSFEDLKNTFSFMKEPGRKIIVGTKMITKGLDIKDLDLVVILDSDRYTHLPDYNAKESTASLIMQVAGRSGRKEKGKVLIQTFDSDNEIYQAAINHDYTLIAEKELEQRSIYKYPPFTKLFLIMINNNKMDKVKSISQDIINELEKVIEKQQVELLGPVTPIISKLRGNYRLQIILKVYQHDTNFLLPIVEKFDKDIKVYFNPPTTIL</sequence>
<dbReference type="InterPro" id="IPR041236">
    <property type="entry name" value="PriA_C"/>
</dbReference>
<dbReference type="Pfam" id="PF00271">
    <property type="entry name" value="Helicase_C"/>
    <property type="match status" value="1"/>
</dbReference>
<keyword evidence="2 12" id="KW-0235">DNA replication</keyword>
<keyword evidence="5 12" id="KW-0378">Hydrolase</keyword>
<evidence type="ECO:0000256" key="1">
    <source>
        <dbReference type="ARBA" id="ARBA00022515"/>
    </source>
</evidence>
<evidence type="ECO:0000259" key="13">
    <source>
        <dbReference type="PROSITE" id="PS51192"/>
    </source>
</evidence>
<dbReference type="STRING" id="1006576.DTL3_1689"/>
<dbReference type="EMBL" id="LN824141">
    <property type="protein sequence ID" value="CEP78977.1"/>
    <property type="molecule type" value="Genomic_DNA"/>
</dbReference>
<dbReference type="AlphaFoldDB" id="A0A0C7NT80"/>
<dbReference type="InterPro" id="IPR011545">
    <property type="entry name" value="DEAD/DEAH_box_helicase_dom"/>
</dbReference>
<comment type="subunit">
    <text evidence="12">Component of the replication restart primosome.</text>
</comment>
<keyword evidence="6 12" id="KW-0347">Helicase</keyword>
<dbReference type="RefSeq" id="WP_045088321.1">
    <property type="nucleotide sequence ID" value="NZ_LN824141.1"/>
</dbReference>
<keyword evidence="7 12" id="KW-0862">Zinc</keyword>
<accession>A0A0C7NT80</accession>
<dbReference type="SUPFAM" id="SSF161219">
    <property type="entry name" value="CHY zinc finger-like"/>
    <property type="match status" value="1"/>
</dbReference>
<feature type="binding site" evidence="12">
    <location>
        <position position="489"/>
    </location>
    <ligand>
        <name>Zn(2+)</name>
        <dbReference type="ChEBI" id="CHEBI:29105"/>
        <label>2</label>
    </ligand>
</feature>
<keyword evidence="8 12" id="KW-0067">ATP-binding</keyword>
<dbReference type="InterPro" id="IPR037274">
    <property type="entry name" value="Znf_CHY_sf"/>
</dbReference>
<feature type="binding site" evidence="12">
    <location>
        <position position="520"/>
    </location>
    <ligand>
        <name>Zn(2+)</name>
        <dbReference type="ChEBI" id="CHEBI:29105"/>
        <label>1</label>
    </ligand>
</feature>
<evidence type="ECO:0000256" key="6">
    <source>
        <dbReference type="ARBA" id="ARBA00022806"/>
    </source>
</evidence>
<proteinExistence type="inferred from homology"/>
<feature type="binding site" evidence="12">
    <location>
        <position position="486"/>
    </location>
    <ligand>
        <name>Zn(2+)</name>
        <dbReference type="ChEBI" id="CHEBI:29105"/>
        <label>2</label>
    </ligand>
</feature>
<feature type="domain" description="Helicase ATP-binding" evidence="13">
    <location>
        <begin position="251"/>
        <end position="418"/>
    </location>
</feature>
<evidence type="ECO:0000259" key="14">
    <source>
        <dbReference type="PROSITE" id="PS51194"/>
    </source>
</evidence>
<keyword evidence="1 12" id="KW-0639">Primosome</keyword>
<comment type="catalytic activity">
    <reaction evidence="12">
        <text>Couples ATP hydrolysis with the unwinding of duplex DNA by translocating in the 3'-5' direction.</text>
        <dbReference type="EC" id="5.6.2.4"/>
    </reaction>
</comment>
<dbReference type="GO" id="GO:0008270">
    <property type="term" value="F:zinc ion binding"/>
    <property type="evidence" value="ECO:0007669"/>
    <property type="project" value="UniProtKB-UniRule"/>
</dbReference>
<keyword evidence="3 12" id="KW-0479">Metal-binding</keyword>
<dbReference type="InterPro" id="IPR042115">
    <property type="entry name" value="PriA_3primeBD_sf"/>
</dbReference>
<evidence type="ECO:0000313" key="15">
    <source>
        <dbReference type="EMBL" id="CEP78977.1"/>
    </source>
</evidence>
<dbReference type="GO" id="GO:0043138">
    <property type="term" value="F:3'-5' DNA helicase activity"/>
    <property type="evidence" value="ECO:0007669"/>
    <property type="project" value="UniProtKB-EC"/>
</dbReference>
<evidence type="ECO:0000256" key="2">
    <source>
        <dbReference type="ARBA" id="ARBA00022705"/>
    </source>
</evidence>
<evidence type="ECO:0000313" key="16">
    <source>
        <dbReference type="Proteomes" id="UP000032809"/>
    </source>
</evidence>
<keyword evidence="10 12" id="KW-0413">Isomerase</keyword>
<gene>
    <name evidence="12 15" type="primary">priA</name>
    <name evidence="15" type="ORF">DTL3_1689</name>
</gene>
<evidence type="ECO:0000256" key="7">
    <source>
        <dbReference type="ARBA" id="ARBA00022833"/>
    </source>
</evidence>
<dbReference type="InterPro" id="IPR014001">
    <property type="entry name" value="Helicase_ATP-bd"/>
</dbReference>
<protein>
    <recommendedName>
        <fullName evidence="12">Replication restart protein PriA</fullName>
    </recommendedName>
    <alternativeName>
        <fullName evidence="12">ATP-dependent DNA helicase PriA</fullName>
        <ecNumber evidence="12">5.6.2.4</ecNumber>
    </alternativeName>
    <alternativeName>
        <fullName evidence="12">DNA 3'-5' helicase PriA</fullName>
    </alternativeName>
</protein>
<dbReference type="PROSITE" id="PS51194">
    <property type="entry name" value="HELICASE_CTER"/>
    <property type="match status" value="1"/>
</dbReference>
<feature type="binding site" evidence="12">
    <location>
        <position position="517"/>
    </location>
    <ligand>
        <name>Zn(2+)</name>
        <dbReference type="ChEBI" id="CHEBI:29105"/>
        <label>1</label>
    </ligand>
</feature>
<dbReference type="Gene3D" id="3.40.50.300">
    <property type="entry name" value="P-loop containing nucleotide triphosphate hydrolases"/>
    <property type="match status" value="2"/>
</dbReference>
<feature type="binding site" evidence="12">
    <location>
        <position position="504"/>
    </location>
    <ligand>
        <name>Zn(2+)</name>
        <dbReference type="ChEBI" id="CHEBI:29105"/>
        <label>2</label>
    </ligand>
</feature>
<dbReference type="Pfam" id="PF18319">
    <property type="entry name" value="Zn_ribbon_PriA"/>
    <property type="match status" value="1"/>
</dbReference>
<dbReference type="HAMAP" id="MF_00983">
    <property type="entry name" value="PriA"/>
    <property type="match status" value="1"/>
</dbReference>
<dbReference type="Pfam" id="PF17764">
    <property type="entry name" value="PriA_3primeBD"/>
    <property type="match status" value="1"/>
</dbReference>
<dbReference type="SUPFAM" id="SSF52540">
    <property type="entry name" value="P-loop containing nucleoside triphosphate hydrolases"/>
    <property type="match status" value="1"/>
</dbReference>
<comment type="catalytic activity">
    <reaction evidence="11 12">
        <text>ATP + H2O = ADP + phosphate + H(+)</text>
        <dbReference type="Rhea" id="RHEA:13065"/>
        <dbReference type="ChEBI" id="CHEBI:15377"/>
        <dbReference type="ChEBI" id="CHEBI:15378"/>
        <dbReference type="ChEBI" id="CHEBI:30616"/>
        <dbReference type="ChEBI" id="CHEBI:43474"/>
        <dbReference type="ChEBI" id="CHEBI:456216"/>
        <dbReference type="EC" id="5.6.2.4"/>
    </reaction>
</comment>
<keyword evidence="4 12" id="KW-0547">Nucleotide-binding</keyword>
<comment type="similarity">
    <text evidence="12">Belongs to the helicase family. PriA subfamily.</text>
</comment>
<dbReference type="GO" id="GO:0006269">
    <property type="term" value="P:DNA replication, synthesis of primer"/>
    <property type="evidence" value="ECO:0007669"/>
    <property type="project" value="UniProtKB-KW"/>
</dbReference>
<dbReference type="PANTHER" id="PTHR30580">
    <property type="entry name" value="PRIMOSOMAL PROTEIN N"/>
    <property type="match status" value="1"/>
</dbReference>
<dbReference type="OrthoDB" id="9759544at2"/>
<dbReference type="InterPro" id="IPR005259">
    <property type="entry name" value="PriA"/>
</dbReference>
<evidence type="ECO:0000256" key="5">
    <source>
        <dbReference type="ARBA" id="ARBA00022801"/>
    </source>
</evidence>
<comment type="function">
    <text evidence="12">Initiates the restart of stalled replication forks, which reloads the replicative helicase on sites other than the origin of replication. Recognizes and binds to abandoned replication forks and remodels them to uncover a helicase loading site. Promotes assembly of the primosome at these replication forks.</text>
</comment>
<evidence type="ECO:0000256" key="11">
    <source>
        <dbReference type="ARBA" id="ARBA00048988"/>
    </source>
</evidence>